<feature type="transmembrane region" description="Helical" evidence="10">
    <location>
        <begin position="50"/>
        <end position="67"/>
    </location>
</feature>
<evidence type="ECO:0000256" key="2">
    <source>
        <dbReference type="ARBA" id="ARBA00004651"/>
    </source>
</evidence>
<dbReference type="KEGG" id="spap:H3Z74_04270"/>
<dbReference type="PANTHER" id="PTHR36122">
    <property type="entry name" value="NICOTINAMIDE RIBOSIDE TRANSPORTER PNUC"/>
    <property type="match status" value="1"/>
</dbReference>
<feature type="transmembrane region" description="Helical" evidence="10">
    <location>
        <begin position="24"/>
        <end position="44"/>
    </location>
</feature>
<comment type="similarity">
    <text evidence="3">Belongs to the nicotinamide ribonucleoside (NR) uptake permease (TC 4.B.1) family.</text>
</comment>
<proteinExistence type="inferred from homology"/>
<dbReference type="GO" id="GO:0034257">
    <property type="term" value="F:nicotinamide riboside transmembrane transporter activity"/>
    <property type="evidence" value="ECO:0007669"/>
    <property type="project" value="InterPro"/>
</dbReference>
<keyword evidence="12" id="KW-1185">Reference proteome</keyword>
<organism evidence="11 12">
    <name type="scientific">Sphingomonas alpina</name>
    <dbReference type="NCBI Taxonomy" id="653931"/>
    <lineage>
        <taxon>Bacteria</taxon>
        <taxon>Pseudomonadati</taxon>
        <taxon>Pseudomonadota</taxon>
        <taxon>Alphaproteobacteria</taxon>
        <taxon>Sphingomonadales</taxon>
        <taxon>Sphingomonadaceae</taxon>
        <taxon>Sphingomonas</taxon>
    </lineage>
</organism>
<comment type="function">
    <text evidence="1">Required for nicotinamide riboside transport across the inner membrane.</text>
</comment>
<dbReference type="EMBL" id="CP061038">
    <property type="protein sequence ID" value="QNQ10447.1"/>
    <property type="molecule type" value="Genomic_DNA"/>
</dbReference>
<dbReference type="PANTHER" id="PTHR36122:SF2">
    <property type="entry name" value="NICOTINAMIDE RIBOSIDE TRANSPORTER PNUC"/>
    <property type="match status" value="1"/>
</dbReference>
<evidence type="ECO:0000256" key="7">
    <source>
        <dbReference type="ARBA" id="ARBA00022692"/>
    </source>
</evidence>
<dbReference type="GO" id="GO:0005886">
    <property type="term" value="C:plasma membrane"/>
    <property type="evidence" value="ECO:0007669"/>
    <property type="project" value="UniProtKB-SubCell"/>
</dbReference>
<keyword evidence="8 10" id="KW-1133">Transmembrane helix</keyword>
<dbReference type="InterPro" id="IPR006419">
    <property type="entry name" value="NMN_transpt_PnuC"/>
</dbReference>
<name>A0A7H0LL94_9SPHN</name>
<reference evidence="11 12" key="1">
    <citation type="submission" date="2020-09" db="EMBL/GenBank/DDBJ databases">
        <title>Sphingomonas sp., a new species isolated from pork steak.</title>
        <authorList>
            <person name="Heidler von Heilborn D."/>
        </authorList>
    </citation>
    <scope>NUCLEOTIDE SEQUENCE [LARGE SCALE GENOMIC DNA]</scope>
    <source>
        <strain evidence="12">S8-3T</strain>
    </source>
</reference>
<evidence type="ECO:0000256" key="4">
    <source>
        <dbReference type="ARBA" id="ARBA00017522"/>
    </source>
</evidence>
<dbReference type="Proteomes" id="UP000516148">
    <property type="component" value="Chromosome"/>
</dbReference>
<evidence type="ECO:0000256" key="5">
    <source>
        <dbReference type="ARBA" id="ARBA00022448"/>
    </source>
</evidence>
<feature type="transmembrane region" description="Helical" evidence="10">
    <location>
        <begin position="158"/>
        <end position="177"/>
    </location>
</feature>
<keyword evidence="5" id="KW-0813">Transport</keyword>
<evidence type="ECO:0000313" key="12">
    <source>
        <dbReference type="Proteomes" id="UP000516148"/>
    </source>
</evidence>
<dbReference type="NCBIfam" id="TIGR01528">
    <property type="entry name" value="NMN_trans_PnuC"/>
    <property type="match status" value="1"/>
</dbReference>
<accession>A0A7H0LL94</accession>
<dbReference type="AlphaFoldDB" id="A0A7H0LL94"/>
<dbReference type="Pfam" id="PF04973">
    <property type="entry name" value="NMN_transporter"/>
    <property type="match status" value="1"/>
</dbReference>
<evidence type="ECO:0000256" key="9">
    <source>
        <dbReference type="ARBA" id="ARBA00023136"/>
    </source>
</evidence>
<protein>
    <recommendedName>
        <fullName evidence="4">Nicotinamide riboside transporter PnuC</fullName>
    </recommendedName>
</protein>
<evidence type="ECO:0000256" key="10">
    <source>
        <dbReference type="SAM" id="Phobius"/>
    </source>
</evidence>
<evidence type="ECO:0000256" key="8">
    <source>
        <dbReference type="ARBA" id="ARBA00022989"/>
    </source>
</evidence>
<comment type="subcellular location">
    <subcellularLocation>
        <location evidence="2">Cell membrane</location>
        <topology evidence="2">Multi-pass membrane protein</topology>
    </subcellularLocation>
</comment>
<feature type="transmembrane region" description="Helical" evidence="10">
    <location>
        <begin position="136"/>
        <end position="152"/>
    </location>
</feature>
<feature type="transmembrane region" description="Helical" evidence="10">
    <location>
        <begin position="88"/>
        <end position="106"/>
    </location>
</feature>
<sequence length="188" mass="21131">MSLIEAVASLLIVINVALVARRSIWNYAFAIAGVLLYAWIFFHAKLYSDALLQGFFLIINLYGWGQWSQSVAREGDVRVERMRPADRWFWLGGIAAATAGWGWLMHRFTDAALPWLDAGVAMASIAAQILLSRQKIENWLLWIAVDLVAIGMYALKDLWVTCALYVVLLGVSAWGLIDWRRSERAATA</sequence>
<evidence type="ECO:0000256" key="1">
    <source>
        <dbReference type="ARBA" id="ARBA00002672"/>
    </source>
</evidence>
<gene>
    <name evidence="11" type="ORF">H3Z74_04270</name>
</gene>
<keyword evidence="7 10" id="KW-0812">Transmembrane</keyword>
<keyword evidence="9 10" id="KW-0472">Membrane</keyword>
<feature type="transmembrane region" description="Helical" evidence="10">
    <location>
        <begin position="112"/>
        <end position="131"/>
    </location>
</feature>
<evidence type="ECO:0000256" key="6">
    <source>
        <dbReference type="ARBA" id="ARBA00022475"/>
    </source>
</evidence>
<keyword evidence="6" id="KW-1003">Cell membrane</keyword>
<dbReference type="RefSeq" id="WP_187762745.1">
    <property type="nucleotide sequence ID" value="NZ_CP061038.1"/>
</dbReference>
<evidence type="ECO:0000313" key="11">
    <source>
        <dbReference type="EMBL" id="QNQ10447.1"/>
    </source>
</evidence>
<evidence type="ECO:0000256" key="3">
    <source>
        <dbReference type="ARBA" id="ARBA00006669"/>
    </source>
</evidence>